<feature type="compositionally biased region" description="Basic residues" evidence="1">
    <location>
        <begin position="17"/>
        <end position="27"/>
    </location>
</feature>
<gene>
    <name evidence="2" type="ORF">C6N75_15640</name>
</gene>
<evidence type="ECO:0000313" key="2">
    <source>
        <dbReference type="EMBL" id="PRH78295.1"/>
    </source>
</evidence>
<feature type="compositionally biased region" description="Pro residues" evidence="1">
    <location>
        <begin position="45"/>
        <end position="58"/>
    </location>
</feature>
<feature type="compositionally biased region" description="Low complexity" evidence="1">
    <location>
        <begin position="1"/>
        <end position="16"/>
    </location>
</feature>
<feature type="non-terminal residue" evidence="2">
    <location>
        <position position="84"/>
    </location>
</feature>
<keyword evidence="3" id="KW-1185">Reference proteome</keyword>
<sequence length="84" mass="8239">MPPAASTSTDAAVTSRVAHRDRPRRTGVRTGADALTGACRRTPPGGCPPRAGPPPGAPGAPAAPGRRLGCRPPGVLGGLGRRGG</sequence>
<dbReference type="Proteomes" id="UP000239322">
    <property type="component" value="Unassembled WGS sequence"/>
</dbReference>
<evidence type="ECO:0000256" key="1">
    <source>
        <dbReference type="SAM" id="MobiDB-lite"/>
    </source>
</evidence>
<evidence type="ECO:0000313" key="3">
    <source>
        <dbReference type="Proteomes" id="UP000239322"/>
    </source>
</evidence>
<dbReference type="EMBL" id="PVLV01000219">
    <property type="protein sequence ID" value="PRH78295.1"/>
    <property type="molecule type" value="Genomic_DNA"/>
</dbReference>
<feature type="compositionally biased region" description="Low complexity" evidence="1">
    <location>
        <begin position="59"/>
        <end position="74"/>
    </location>
</feature>
<proteinExistence type="predicted"/>
<organism evidence="2 3">
    <name type="scientific">Streptomyces solincola</name>
    <dbReference type="NCBI Taxonomy" id="2100817"/>
    <lineage>
        <taxon>Bacteria</taxon>
        <taxon>Bacillati</taxon>
        <taxon>Actinomycetota</taxon>
        <taxon>Actinomycetes</taxon>
        <taxon>Kitasatosporales</taxon>
        <taxon>Streptomycetaceae</taxon>
        <taxon>Streptomyces</taxon>
    </lineage>
</organism>
<dbReference type="AlphaFoldDB" id="A0A2S9PV63"/>
<name>A0A2S9PV63_9ACTN</name>
<feature type="compositionally biased region" description="Gly residues" evidence="1">
    <location>
        <begin position="75"/>
        <end position="84"/>
    </location>
</feature>
<feature type="region of interest" description="Disordered" evidence="1">
    <location>
        <begin position="1"/>
        <end position="84"/>
    </location>
</feature>
<comment type="caution">
    <text evidence="2">The sequence shown here is derived from an EMBL/GenBank/DDBJ whole genome shotgun (WGS) entry which is preliminary data.</text>
</comment>
<protein>
    <submittedName>
        <fullName evidence="2">Uncharacterized protein</fullName>
    </submittedName>
</protein>
<reference evidence="2 3" key="1">
    <citation type="submission" date="2018-03" db="EMBL/GenBank/DDBJ databases">
        <title>Novel Streptomyces sp. from soil.</title>
        <authorList>
            <person name="Tan G.Y.A."/>
            <person name="Lee Z.Y."/>
        </authorList>
    </citation>
    <scope>NUCLEOTIDE SEQUENCE [LARGE SCALE GENOMIC DNA]</scope>
    <source>
        <strain evidence="2 3">ST5x</strain>
    </source>
</reference>
<accession>A0A2S9PV63</accession>